<dbReference type="EMBL" id="AP019774">
    <property type="protein sequence ID" value="BCD70478.1"/>
    <property type="molecule type" value="Genomic_DNA"/>
</dbReference>
<sequence>MLILATKLNIKTPQAKKCWLQTTRLRVAYSNEKFYHQRYKAPSFEGGECVAEFNKDL</sequence>
<evidence type="ECO:0000313" key="3">
    <source>
        <dbReference type="Proteomes" id="UP000317935"/>
    </source>
</evidence>
<protein>
    <submittedName>
        <fullName evidence="2">Uncharacterized protein</fullName>
    </submittedName>
</protein>
<keyword evidence="4" id="KW-1185">Reference proteome</keyword>
<accession>A0A6J4CY78</accession>
<evidence type="ECO:0000313" key="4">
    <source>
        <dbReference type="Proteomes" id="UP000509742"/>
    </source>
</evidence>
<name>A0A6J4CY78_9HELI</name>
<gene>
    <name evidence="1" type="ORF">NHP190020_06610</name>
    <name evidence="2" type="ORF">SNTW_11230</name>
</gene>
<dbReference type="AlphaFoldDB" id="A0A6J4CY78"/>
<dbReference type="EMBL" id="AP023036">
    <property type="protein sequence ID" value="BCD45622.1"/>
    <property type="molecule type" value="Genomic_DNA"/>
</dbReference>
<dbReference type="Proteomes" id="UP000509742">
    <property type="component" value="Chromosome"/>
</dbReference>
<organism evidence="2 3">
    <name type="scientific">Helicobacter suis</name>
    <dbReference type="NCBI Taxonomy" id="104628"/>
    <lineage>
        <taxon>Bacteria</taxon>
        <taxon>Pseudomonadati</taxon>
        <taxon>Campylobacterota</taxon>
        <taxon>Epsilonproteobacteria</taxon>
        <taxon>Campylobacterales</taxon>
        <taxon>Helicobacteraceae</taxon>
        <taxon>Helicobacter</taxon>
    </lineage>
</organism>
<dbReference type="Proteomes" id="UP000317935">
    <property type="component" value="Chromosome"/>
</dbReference>
<reference evidence="2 3" key="1">
    <citation type="submission" date="2019-06" db="EMBL/GenBank/DDBJ databases">
        <title>Complete genome sequence of Helicobacter suis SNTW101c.</title>
        <authorList>
            <person name="Rimbara E."/>
            <person name="Suzuki M."/>
            <person name="Matsui H."/>
            <person name="Nakamura M."/>
            <person name="Mori S."/>
            <person name="Shibayama K."/>
        </authorList>
    </citation>
    <scope>NUCLEOTIDE SEQUENCE [LARGE SCALE GENOMIC DNA]</scope>
    <source>
        <strain evidence="2 3">SNTW101c</strain>
    </source>
</reference>
<evidence type="ECO:0000313" key="2">
    <source>
        <dbReference type="EMBL" id="BCD70478.1"/>
    </source>
</evidence>
<evidence type="ECO:0000313" key="1">
    <source>
        <dbReference type="EMBL" id="BCD45622.1"/>
    </source>
</evidence>
<proteinExistence type="predicted"/>
<reference evidence="1 4" key="2">
    <citation type="submission" date="2020-04" db="EMBL/GenBank/DDBJ databases">
        <title>Genomic analysis of gastric non-Helicobacter pylori Helicobacters isolated in Japan.</title>
        <authorList>
            <person name="Suzuki M."/>
            <person name="Rimbara E."/>
        </authorList>
    </citation>
    <scope>NUCLEOTIDE SEQUENCE [LARGE SCALE GENOMIC DNA]</scope>
    <source>
        <strain evidence="1 4">NHP19-0020</strain>
    </source>
</reference>